<dbReference type="KEGG" id="hgl:101700759"/>
<evidence type="ECO:0000256" key="1">
    <source>
        <dbReference type="SAM" id="MobiDB-lite"/>
    </source>
</evidence>
<dbReference type="GO" id="GO:0005634">
    <property type="term" value="C:nucleus"/>
    <property type="evidence" value="ECO:0007669"/>
    <property type="project" value="TreeGrafter"/>
</dbReference>
<dbReference type="GO" id="GO:0006974">
    <property type="term" value="P:DNA damage response"/>
    <property type="evidence" value="ECO:0007669"/>
    <property type="project" value="TreeGrafter"/>
</dbReference>
<feature type="region of interest" description="Disordered" evidence="1">
    <location>
        <begin position="1"/>
        <end position="79"/>
    </location>
</feature>
<feature type="compositionally biased region" description="Polar residues" evidence="1">
    <location>
        <begin position="1"/>
        <end position="10"/>
    </location>
</feature>
<keyword evidence="2" id="KW-1185">Reference proteome</keyword>
<dbReference type="InterPro" id="IPR024829">
    <property type="entry name" value="IEX-1"/>
</dbReference>
<dbReference type="PRINTS" id="PR02100">
    <property type="entry name" value="GENEIEX1"/>
</dbReference>
<dbReference type="GeneID" id="101700759"/>
<dbReference type="CTD" id="8870"/>
<accession>A0AAX6PAX5</accession>
<gene>
    <name evidence="3" type="primary">Ier3</name>
</gene>
<dbReference type="PANTHER" id="PTHR16915">
    <property type="entry name" value="IMMEDIATE EARLY RESPONSE 3"/>
    <property type="match status" value="1"/>
</dbReference>
<dbReference type="GO" id="GO:0043066">
    <property type="term" value="P:negative regulation of apoptotic process"/>
    <property type="evidence" value="ECO:0007669"/>
    <property type="project" value="InterPro"/>
</dbReference>
<evidence type="ECO:0000313" key="2">
    <source>
        <dbReference type="Proteomes" id="UP000694906"/>
    </source>
</evidence>
<organism evidence="2 3">
    <name type="scientific">Heterocephalus glaber</name>
    <name type="common">Naked mole rat</name>
    <dbReference type="NCBI Taxonomy" id="10181"/>
    <lineage>
        <taxon>Eukaryota</taxon>
        <taxon>Metazoa</taxon>
        <taxon>Chordata</taxon>
        <taxon>Craniata</taxon>
        <taxon>Vertebrata</taxon>
        <taxon>Euteleostomi</taxon>
        <taxon>Mammalia</taxon>
        <taxon>Eutheria</taxon>
        <taxon>Euarchontoglires</taxon>
        <taxon>Glires</taxon>
        <taxon>Rodentia</taxon>
        <taxon>Hystricomorpha</taxon>
        <taxon>Bathyergidae</taxon>
        <taxon>Heterocephalus</taxon>
    </lineage>
</organism>
<proteinExistence type="predicted"/>
<dbReference type="PANTHER" id="PTHR16915:SF0">
    <property type="entry name" value="RADIATION-INDUCIBLE IMMEDIATE-EARLY GENE IEX-1"/>
    <property type="match status" value="1"/>
</dbReference>
<reference evidence="3" key="1">
    <citation type="submission" date="2025-08" db="UniProtKB">
        <authorList>
            <consortium name="RefSeq"/>
        </authorList>
    </citation>
    <scope>IDENTIFICATION</scope>
</reference>
<evidence type="ECO:0000313" key="3">
    <source>
        <dbReference type="RefSeq" id="XP_004847118.1"/>
    </source>
</evidence>
<dbReference type="Proteomes" id="UP000694906">
    <property type="component" value="Unplaced"/>
</dbReference>
<dbReference type="AlphaFoldDB" id="A0AAX6PAX5"/>
<feature type="compositionally biased region" description="Basic residues" evidence="1">
    <location>
        <begin position="56"/>
        <end position="74"/>
    </location>
</feature>
<protein>
    <submittedName>
        <fullName evidence="3">Radiation-inducible immediate-early gene IEX-1</fullName>
    </submittedName>
</protein>
<feature type="region of interest" description="Disordered" evidence="1">
    <location>
        <begin position="104"/>
        <end position="131"/>
    </location>
</feature>
<name>A0AAX6PAX5_HETGA</name>
<dbReference type="RefSeq" id="XP_004847118.1">
    <property type="nucleotide sequence ID" value="XM_004847061.3"/>
</dbReference>
<sequence length="154" mass="16392">MCHSRSSLPTVTGLRAPAPVPSTSPGIRRGSGPEIFTFDPLPEPAASPAGRLSASRGHRKRSRRVLYPRAVRRQRPAEEPSAAKRLLFLLLAVVFCQILTAEEGTPMPPAPEDAPGAEPPAPAPAGLQPFNLTAEPSDYALDLSAFLQQHPAAF</sequence>
<feature type="compositionally biased region" description="Pro residues" evidence="1">
    <location>
        <begin position="106"/>
        <end position="123"/>
    </location>
</feature>